<dbReference type="InterPro" id="IPR011701">
    <property type="entry name" value="MFS"/>
</dbReference>
<dbReference type="GO" id="GO:0022857">
    <property type="term" value="F:transmembrane transporter activity"/>
    <property type="evidence" value="ECO:0007669"/>
    <property type="project" value="InterPro"/>
</dbReference>
<feature type="transmembrane region" description="Helical" evidence="7">
    <location>
        <begin position="358"/>
        <end position="378"/>
    </location>
</feature>
<organism evidence="9 10">
    <name type="scientific">Bionectria ochroleuca</name>
    <name type="common">Gliocladium roseum</name>
    <dbReference type="NCBI Taxonomy" id="29856"/>
    <lineage>
        <taxon>Eukaryota</taxon>
        <taxon>Fungi</taxon>
        <taxon>Dikarya</taxon>
        <taxon>Ascomycota</taxon>
        <taxon>Pezizomycotina</taxon>
        <taxon>Sordariomycetes</taxon>
        <taxon>Hypocreomycetidae</taxon>
        <taxon>Hypocreales</taxon>
        <taxon>Bionectriaceae</taxon>
        <taxon>Clonostachys</taxon>
    </lineage>
</organism>
<dbReference type="Gene3D" id="1.20.1250.20">
    <property type="entry name" value="MFS general substrate transporter like domains"/>
    <property type="match status" value="2"/>
</dbReference>
<feature type="transmembrane region" description="Helical" evidence="7">
    <location>
        <begin position="384"/>
        <end position="406"/>
    </location>
</feature>
<sequence>MTNANVDQQVSDQTSKMSPDQTSHVEDNAPSFGVGDAEKNSMKQGQSGLTTWTPEEEAKAVRKLDWCLIPLLGLLYMVSYIDRGNIGNAYTAGMGSEWGITSDQYSWLVTSYYIGYIVFHWLILVWKFVPIRLWTACMAFGWGVISMIQAGATSFGGLMTTRFLIGAFEAGFVPAVALYMTFFYHRREMGLRYGLFISFSPLANCFASALAYGIVHAKTSIAEWQLLFIVEGIPTLFLAVAAYFYLPASPSQCVYLDERQNAIIAARAIKGRGQDQQGKLNFSQVFAAFYDYKNYLQAIIIFCLNTAFGSLPAYLPTILTSMGFTSLRAQGLSACPYLSAFFICILTSFISDRVRTRGIFVVLFSCAGAAGYVILATVETTGVRYFATFLVCAGVFPAVALTFTWVTDNQGSASKRGAGLAIFGMVGQCGPILGARLFPKTEGPYYEKGMWICCGVLLFAALVALVLSLSLRWQNKQRDSKHGKSDIDHVPEDIADIGDAHPMYRYVP</sequence>
<dbReference type="FunFam" id="1.20.1250.20:FF:000013">
    <property type="entry name" value="MFS general substrate transporter"/>
    <property type="match status" value="1"/>
</dbReference>
<feature type="transmembrane region" description="Helical" evidence="7">
    <location>
        <begin position="195"/>
        <end position="214"/>
    </location>
</feature>
<keyword evidence="4 7" id="KW-1133">Transmembrane helix</keyword>
<dbReference type="GO" id="GO:0016020">
    <property type="term" value="C:membrane"/>
    <property type="evidence" value="ECO:0007669"/>
    <property type="project" value="UniProtKB-SubCell"/>
</dbReference>
<dbReference type="EMBL" id="JADCTT010000003">
    <property type="protein sequence ID" value="KAF9755750.1"/>
    <property type="molecule type" value="Genomic_DNA"/>
</dbReference>
<feature type="transmembrane region" description="Helical" evidence="7">
    <location>
        <begin position="64"/>
        <end position="81"/>
    </location>
</feature>
<dbReference type="PANTHER" id="PTHR43791">
    <property type="entry name" value="PERMEASE-RELATED"/>
    <property type="match status" value="1"/>
</dbReference>
<evidence type="ECO:0000256" key="6">
    <source>
        <dbReference type="SAM" id="MobiDB-lite"/>
    </source>
</evidence>
<dbReference type="Proteomes" id="UP000616885">
    <property type="component" value="Unassembled WGS sequence"/>
</dbReference>
<evidence type="ECO:0000313" key="9">
    <source>
        <dbReference type="EMBL" id="KAF9755750.1"/>
    </source>
</evidence>
<evidence type="ECO:0000256" key="2">
    <source>
        <dbReference type="ARBA" id="ARBA00022448"/>
    </source>
</evidence>
<feature type="transmembrane region" description="Helical" evidence="7">
    <location>
        <begin position="327"/>
        <end position="346"/>
    </location>
</feature>
<dbReference type="PROSITE" id="PS50850">
    <property type="entry name" value="MFS"/>
    <property type="match status" value="1"/>
</dbReference>
<dbReference type="InterPro" id="IPR036259">
    <property type="entry name" value="MFS_trans_sf"/>
</dbReference>
<proteinExistence type="predicted"/>
<comment type="caution">
    <text evidence="9">The sequence shown here is derived from an EMBL/GenBank/DDBJ whole genome shotgun (WGS) entry which is preliminary data.</text>
</comment>
<name>A0A8H7NH17_BIOOC</name>
<keyword evidence="5 7" id="KW-0472">Membrane</keyword>
<feature type="transmembrane region" description="Helical" evidence="7">
    <location>
        <begin position="418"/>
        <end position="437"/>
    </location>
</feature>
<dbReference type="PANTHER" id="PTHR43791:SF36">
    <property type="entry name" value="TRANSPORTER, PUTATIVE (AFU_ORTHOLOGUE AFUA_6G08340)-RELATED"/>
    <property type="match status" value="1"/>
</dbReference>
<dbReference type="AlphaFoldDB" id="A0A8H7NH17"/>
<evidence type="ECO:0000313" key="10">
    <source>
        <dbReference type="Proteomes" id="UP000616885"/>
    </source>
</evidence>
<keyword evidence="2" id="KW-0813">Transport</keyword>
<evidence type="ECO:0000256" key="4">
    <source>
        <dbReference type="ARBA" id="ARBA00022989"/>
    </source>
</evidence>
<feature type="region of interest" description="Disordered" evidence="6">
    <location>
        <begin position="1"/>
        <end position="50"/>
    </location>
</feature>
<keyword evidence="3 7" id="KW-0812">Transmembrane</keyword>
<protein>
    <recommendedName>
        <fullName evidence="8">Major facilitator superfamily (MFS) profile domain-containing protein</fullName>
    </recommendedName>
</protein>
<evidence type="ECO:0000256" key="1">
    <source>
        <dbReference type="ARBA" id="ARBA00004141"/>
    </source>
</evidence>
<feature type="domain" description="Major facilitator superfamily (MFS) profile" evidence="8">
    <location>
        <begin position="68"/>
        <end position="478"/>
    </location>
</feature>
<feature type="transmembrane region" description="Helical" evidence="7">
    <location>
        <begin position="449"/>
        <end position="471"/>
    </location>
</feature>
<evidence type="ECO:0000256" key="5">
    <source>
        <dbReference type="ARBA" id="ARBA00023136"/>
    </source>
</evidence>
<feature type="transmembrane region" description="Helical" evidence="7">
    <location>
        <begin position="226"/>
        <end position="246"/>
    </location>
</feature>
<gene>
    <name evidence="9" type="ORF">IM811_011191</name>
</gene>
<feature type="transmembrane region" description="Helical" evidence="7">
    <location>
        <begin position="133"/>
        <end position="151"/>
    </location>
</feature>
<evidence type="ECO:0000256" key="3">
    <source>
        <dbReference type="ARBA" id="ARBA00022692"/>
    </source>
</evidence>
<evidence type="ECO:0000259" key="8">
    <source>
        <dbReference type="PROSITE" id="PS50850"/>
    </source>
</evidence>
<reference evidence="9" key="1">
    <citation type="submission" date="2020-10" db="EMBL/GenBank/DDBJ databases">
        <title>High-Quality Genome Resource of Clonostachys rosea strain S41 by Oxford Nanopore Long-Read Sequencing.</title>
        <authorList>
            <person name="Wang H."/>
        </authorList>
    </citation>
    <scope>NUCLEOTIDE SEQUENCE</scope>
    <source>
        <strain evidence="9">S41</strain>
    </source>
</reference>
<evidence type="ECO:0000256" key="7">
    <source>
        <dbReference type="SAM" id="Phobius"/>
    </source>
</evidence>
<comment type="subcellular location">
    <subcellularLocation>
        <location evidence="1">Membrane</location>
        <topology evidence="1">Multi-pass membrane protein</topology>
    </subcellularLocation>
</comment>
<dbReference type="Pfam" id="PF07690">
    <property type="entry name" value="MFS_1"/>
    <property type="match status" value="1"/>
</dbReference>
<dbReference type="SUPFAM" id="SSF103473">
    <property type="entry name" value="MFS general substrate transporter"/>
    <property type="match status" value="1"/>
</dbReference>
<feature type="transmembrane region" description="Helical" evidence="7">
    <location>
        <begin position="163"/>
        <end position="183"/>
    </location>
</feature>
<feature type="transmembrane region" description="Helical" evidence="7">
    <location>
        <begin position="105"/>
        <end position="126"/>
    </location>
</feature>
<dbReference type="InterPro" id="IPR020846">
    <property type="entry name" value="MFS_dom"/>
</dbReference>
<feature type="compositionally biased region" description="Polar residues" evidence="6">
    <location>
        <begin position="1"/>
        <end position="22"/>
    </location>
</feature>
<feature type="transmembrane region" description="Helical" evidence="7">
    <location>
        <begin position="295"/>
        <end position="315"/>
    </location>
</feature>
<accession>A0A8H7NH17</accession>
<dbReference type="FunFam" id="1.20.1250.20:FF:000018">
    <property type="entry name" value="MFS transporter permease"/>
    <property type="match status" value="1"/>
</dbReference>